<comment type="subunit">
    <text evidence="4">Monomer.</text>
</comment>
<dbReference type="Pfam" id="PF00583">
    <property type="entry name" value="Acetyltransf_1"/>
    <property type="match status" value="2"/>
</dbReference>
<evidence type="ECO:0000256" key="4">
    <source>
        <dbReference type="HAMAP-Rule" id="MF_01698"/>
    </source>
</evidence>
<evidence type="ECO:0000256" key="1">
    <source>
        <dbReference type="ARBA" id="ARBA00022679"/>
    </source>
</evidence>
<evidence type="ECO:0000256" key="3">
    <source>
        <dbReference type="ARBA" id="ARBA00023315"/>
    </source>
</evidence>
<feature type="binding site" evidence="4">
    <location>
        <position position="338"/>
    </location>
    <ligand>
        <name>1D-myo-inositol 2-(L-cysteinylamino)-2-deoxy-alpha-D-glucopyranoside</name>
        <dbReference type="ChEBI" id="CHEBI:58887"/>
    </ligand>
</feature>
<gene>
    <name evidence="4 7" type="primary">mshD</name>
    <name evidence="7" type="ORF">E1O70_14975</name>
</gene>
<keyword evidence="8" id="KW-1185">Reference proteome</keyword>
<dbReference type="AlphaFoldDB" id="A0A4Y8QZS8"/>
<comment type="function">
    <text evidence="4">Catalyzes the transfer of acetyl from acetyl-CoA to desacetylmycothiol (Cys-GlcN-Ins) to form mycothiol.</text>
</comment>
<dbReference type="Proteomes" id="UP000298003">
    <property type="component" value="Unassembled WGS sequence"/>
</dbReference>
<feature type="compositionally biased region" description="Basic and acidic residues" evidence="5">
    <location>
        <begin position="176"/>
        <end position="192"/>
    </location>
</feature>
<comment type="caution">
    <text evidence="7">The sequence shown here is derived from an EMBL/GenBank/DDBJ whole genome shotgun (WGS) entry which is preliminary data.</text>
</comment>
<dbReference type="NCBIfam" id="TIGR03448">
    <property type="entry name" value="mycothiol_MshD"/>
    <property type="match status" value="1"/>
</dbReference>
<evidence type="ECO:0000256" key="5">
    <source>
        <dbReference type="SAM" id="MobiDB-lite"/>
    </source>
</evidence>
<feature type="binding site" evidence="4">
    <location>
        <begin position="154"/>
        <end position="156"/>
    </location>
    <ligand>
        <name>acetyl-CoA</name>
        <dbReference type="ChEBI" id="CHEBI:57288"/>
        <label>1</label>
    </ligand>
</feature>
<feature type="binding site" evidence="4">
    <location>
        <begin position="342"/>
        <end position="344"/>
    </location>
    <ligand>
        <name>acetyl-CoA</name>
        <dbReference type="ChEBI" id="CHEBI:57288"/>
        <label>2</label>
    </ligand>
</feature>
<comment type="catalytic activity">
    <reaction evidence="4">
        <text>1D-myo-inositol 2-(L-cysteinylamino)-2-deoxy-alpha-D-glucopyranoside + acetyl-CoA = mycothiol + CoA + H(+)</text>
        <dbReference type="Rhea" id="RHEA:26172"/>
        <dbReference type="ChEBI" id="CHEBI:15378"/>
        <dbReference type="ChEBI" id="CHEBI:16768"/>
        <dbReference type="ChEBI" id="CHEBI:57287"/>
        <dbReference type="ChEBI" id="CHEBI:57288"/>
        <dbReference type="ChEBI" id="CHEBI:58887"/>
        <dbReference type="EC" id="2.3.1.189"/>
    </reaction>
</comment>
<feature type="domain" description="N-acetyltransferase" evidence="6">
    <location>
        <begin position="88"/>
        <end position="255"/>
    </location>
</feature>
<dbReference type="InterPro" id="IPR016181">
    <property type="entry name" value="Acyl_CoA_acyltransferase"/>
</dbReference>
<evidence type="ECO:0000256" key="2">
    <source>
        <dbReference type="ARBA" id="ARBA00022737"/>
    </source>
</evidence>
<dbReference type="EMBL" id="SOZH01000008">
    <property type="protein sequence ID" value="TFF07943.1"/>
    <property type="molecule type" value="Genomic_DNA"/>
</dbReference>
<protein>
    <recommendedName>
        <fullName evidence="4">Mycothiol acetyltransferase</fullName>
        <shortName evidence="4">MSH acetyltransferase</shortName>
        <ecNumber evidence="4">2.3.1.189</ecNumber>
    </recommendedName>
    <alternativeName>
        <fullName evidence="4">Mycothiol synthase</fullName>
    </alternativeName>
</protein>
<dbReference type="EC" id="2.3.1.189" evidence="4"/>
<evidence type="ECO:0000259" key="6">
    <source>
        <dbReference type="PROSITE" id="PS51186"/>
    </source>
</evidence>
<feature type="region of interest" description="Disordered" evidence="5">
    <location>
        <begin position="1"/>
        <end position="70"/>
    </location>
</feature>
<proteinExistence type="inferred from homology"/>
<feature type="binding site" evidence="4">
    <location>
        <position position="279"/>
    </location>
    <ligand>
        <name>1D-myo-inositol 2-(L-cysteinylamino)-2-deoxy-alpha-D-glucopyranoside</name>
        <dbReference type="ChEBI" id="CHEBI:58887"/>
    </ligand>
</feature>
<reference evidence="7 8" key="1">
    <citation type="submission" date="2019-03" db="EMBL/GenBank/DDBJ databases">
        <title>Cellulosimicrobium funkei JCM14302 Assembly.</title>
        <authorList>
            <person name="Dou T."/>
        </authorList>
    </citation>
    <scope>NUCLEOTIDE SEQUENCE [LARGE SCALE GENOMIC DNA]</scope>
    <source>
        <strain evidence="7 8">JCM 14302</strain>
    </source>
</reference>
<feature type="region of interest" description="Disordered" evidence="5">
    <location>
        <begin position="173"/>
        <end position="199"/>
    </location>
</feature>
<feature type="binding site" evidence="4">
    <location>
        <position position="376"/>
    </location>
    <ligand>
        <name>1D-myo-inositol 2-(L-cysteinylamino)-2-deoxy-alpha-D-glucopyranoside</name>
        <dbReference type="ChEBI" id="CHEBI:58887"/>
    </ligand>
</feature>
<feature type="compositionally biased region" description="Low complexity" evidence="5">
    <location>
        <begin position="31"/>
        <end position="50"/>
    </location>
</feature>
<dbReference type="GO" id="GO:0010125">
    <property type="term" value="P:mycothiol biosynthetic process"/>
    <property type="evidence" value="ECO:0007669"/>
    <property type="project" value="UniProtKB-UniRule"/>
</dbReference>
<dbReference type="CDD" id="cd04301">
    <property type="entry name" value="NAT_SF"/>
    <property type="match status" value="2"/>
</dbReference>
<organism evidence="7 8">
    <name type="scientific">Cellulosimicrobium funkei</name>
    <dbReference type="NCBI Taxonomy" id="264251"/>
    <lineage>
        <taxon>Bacteria</taxon>
        <taxon>Bacillati</taxon>
        <taxon>Actinomycetota</taxon>
        <taxon>Actinomycetes</taxon>
        <taxon>Micrococcales</taxon>
        <taxon>Promicromonosporaceae</taxon>
        <taxon>Cellulosimicrobium</taxon>
    </lineage>
</organism>
<dbReference type="InterPro" id="IPR000182">
    <property type="entry name" value="GNAT_dom"/>
</dbReference>
<feature type="binding site" evidence="4">
    <location>
        <begin position="381"/>
        <end position="386"/>
    </location>
    <ligand>
        <name>acetyl-CoA</name>
        <dbReference type="ChEBI" id="CHEBI:57288"/>
        <label>2</label>
    </ligand>
</feature>
<keyword evidence="1 4" id="KW-0808">Transferase</keyword>
<feature type="binding site" evidence="4">
    <location>
        <position position="113"/>
    </location>
    <ligand>
        <name>1D-myo-inositol 2-(L-cysteinylamino)-2-deoxy-alpha-D-glucopyranoside</name>
        <dbReference type="ChEBI" id="CHEBI:58887"/>
    </ligand>
</feature>
<evidence type="ECO:0000313" key="7">
    <source>
        <dbReference type="EMBL" id="TFF07943.1"/>
    </source>
</evidence>
<evidence type="ECO:0000313" key="8">
    <source>
        <dbReference type="Proteomes" id="UP000298003"/>
    </source>
</evidence>
<dbReference type="SUPFAM" id="SSF55729">
    <property type="entry name" value="Acyl-CoA N-acyltransferases (Nat)"/>
    <property type="match status" value="2"/>
</dbReference>
<feature type="compositionally biased region" description="Basic residues" evidence="5">
    <location>
        <begin position="12"/>
        <end position="23"/>
    </location>
</feature>
<keyword evidence="3 4" id="KW-0012">Acyltransferase</keyword>
<feature type="binding site" evidence="4">
    <location>
        <position position="325"/>
    </location>
    <ligand>
        <name>1D-myo-inositol 2-(L-cysteinylamino)-2-deoxy-alpha-D-glucopyranoside</name>
        <dbReference type="ChEBI" id="CHEBI:58887"/>
    </ligand>
</feature>
<feature type="domain" description="N-acetyltransferase" evidence="6">
    <location>
        <begin position="252"/>
        <end position="407"/>
    </location>
</feature>
<keyword evidence="2 4" id="KW-0677">Repeat</keyword>
<dbReference type="PANTHER" id="PTHR43877:SF2">
    <property type="entry name" value="AMINOALKYLPHOSPHONATE N-ACETYLTRANSFERASE-RELATED"/>
    <property type="match status" value="1"/>
</dbReference>
<comment type="caution">
    <text evidence="4">Lacks conserved residue(s) required for the propagation of feature annotation.</text>
</comment>
<dbReference type="HAMAP" id="MF_01698">
    <property type="entry name" value="MshD"/>
    <property type="match status" value="1"/>
</dbReference>
<dbReference type="InterPro" id="IPR017813">
    <property type="entry name" value="Mycothiol_AcTrfase"/>
</dbReference>
<dbReference type="InterPro" id="IPR050832">
    <property type="entry name" value="Bact_Acetyltransf"/>
</dbReference>
<feature type="binding site" evidence="4">
    <location>
        <begin position="349"/>
        <end position="355"/>
    </location>
    <ligand>
        <name>acetyl-CoA</name>
        <dbReference type="ChEBI" id="CHEBI:57288"/>
        <label>2</label>
    </ligand>
</feature>
<dbReference type="PROSITE" id="PS51186">
    <property type="entry name" value="GNAT"/>
    <property type="match status" value="2"/>
</dbReference>
<dbReference type="GO" id="GO:0035447">
    <property type="term" value="F:mycothiol synthase activity"/>
    <property type="evidence" value="ECO:0007669"/>
    <property type="project" value="UniProtKB-UniRule"/>
</dbReference>
<dbReference type="Gene3D" id="3.40.630.30">
    <property type="match status" value="1"/>
</dbReference>
<sequence>MPPCLSAPRCRPTGRRSAGRAGRRGPPGPAPHGRSLTDVTTVTRFRTFPPRGRRPAGAGGARSVVRGRRGQDGPVETAILWHTGPLIDDVEIAQVHDLAAAAERKDGVAPLSEQPLLNLREATDDVVHLLTWRGGELAGYAQVDKRGDAPSAELVVRPAHRGHGLGFHLLGSAADRAVEPRPSERTTDERATDAPSPVRDVPPLRVWAHGDLPAAQALAARAGYGVVRELLVLERPLGGPAEHPRPAVPAGLRLRAFVPGDDDAAWVRANALAFAHHPEQGRLTVDDLRARMREDWFDAAGLLLLERDPAPGDGAPELVGFVWTKIPTGQPDAAREGEIYVVGVVPSAQGEGLGRLLTAVGLAHLAARGARTAVLYVDGDNVPAVRTYERAGFVRRAVHVQYARPAR</sequence>
<dbReference type="PANTHER" id="PTHR43877">
    <property type="entry name" value="AMINOALKYLPHOSPHONATE N-ACETYLTRANSFERASE-RELATED-RELATED"/>
    <property type="match status" value="1"/>
</dbReference>
<name>A0A4Y8QZS8_9MICO</name>
<comment type="similarity">
    <text evidence="4">Belongs to the acetyltransferase family. MshD subfamily.</text>
</comment>
<accession>A0A4Y8QZS8</accession>